<sequence length="183" mass="18913">MDTQRQRLPMAVAALVTVTGAILMAPGTTTGQGATRPVAHASAPSPQAVPTASASASAPALPAVAVEPDYSLERTGALHFNNLQVDHGVNITCPDGYYVVVDGVLTQDRTDAPGRLVPKTPCNGKSQASIMRFLSLVPLTSGDARVKDTMVICTIAVPHNCLRPVHRSANVTLSDGAAKPPKG</sequence>
<dbReference type="RefSeq" id="WP_390320951.1">
    <property type="nucleotide sequence ID" value="NZ_JBHSPB010000029.1"/>
</dbReference>
<evidence type="ECO:0000313" key="4">
    <source>
        <dbReference type="Proteomes" id="UP001596083"/>
    </source>
</evidence>
<name>A0ABW0ZC01_9ACTN</name>
<evidence type="ECO:0000256" key="1">
    <source>
        <dbReference type="SAM" id="MobiDB-lite"/>
    </source>
</evidence>
<reference evidence="4" key="1">
    <citation type="journal article" date="2019" name="Int. J. Syst. Evol. Microbiol.">
        <title>The Global Catalogue of Microorganisms (GCM) 10K type strain sequencing project: providing services to taxonomists for standard genome sequencing and annotation.</title>
        <authorList>
            <consortium name="The Broad Institute Genomics Platform"/>
            <consortium name="The Broad Institute Genome Sequencing Center for Infectious Disease"/>
            <person name="Wu L."/>
            <person name="Ma J."/>
        </authorList>
    </citation>
    <scope>NUCLEOTIDE SEQUENCE [LARGE SCALE GENOMIC DNA]</scope>
    <source>
        <strain evidence="4">CGMCC 4.7304</strain>
    </source>
</reference>
<evidence type="ECO:0008006" key="5">
    <source>
        <dbReference type="Google" id="ProtNLM"/>
    </source>
</evidence>
<proteinExistence type="predicted"/>
<comment type="caution">
    <text evidence="3">The sequence shown here is derived from an EMBL/GenBank/DDBJ whole genome shotgun (WGS) entry which is preliminary data.</text>
</comment>
<evidence type="ECO:0000313" key="3">
    <source>
        <dbReference type="EMBL" id="MFC5724488.1"/>
    </source>
</evidence>
<organism evidence="3 4">
    <name type="scientific">Streptomyces gamaensis</name>
    <dbReference type="NCBI Taxonomy" id="1763542"/>
    <lineage>
        <taxon>Bacteria</taxon>
        <taxon>Bacillati</taxon>
        <taxon>Actinomycetota</taxon>
        <taxon>Actinomycetes</taxon>
        <taxon>Kitasatosporales</taxon>
        <taxon>Streptomycetaceae</taxon>
        <taxon>Streptomyces</taxon>
    </lineage>
</organism>
<dbReference type="Proteomes" id="UP001596083">
    <property type="component" value="Unassembled WGS sequence"/>
</dbReference>
<protein>
    <recommendedName>
        <fullName evidence="5">Serine/threonine protein kinase</fullName>
    </recommendedName>
</protein>
<keyword evidence="4" id="KW-1185">Reference proteome</keyword>
<feature type="signal peptide" evidence="2">
    <location>
        <begin position="1"/>
        <end position="24"/>
    </location>
</feature>
<feature type="region of interest" description="Disordered" evidence="1">
    <location>
        <begin position="28"/>
        <end position="54"/>
    </location>
</feature>
<feature type="chain" id="PRO_5045457130" description="Serine/threonine protein kinase" evidence="2">
    <location>
        <begin position="25"/>
        <end position="183"/>
    </location>
</feature>
<keyword evidence="2" id="KW-0732">Signal</keyword>
<feature type="compositionally biased region" description="Low complexity" evidence="1">
    <location>
        <begin position="41"/>
        <end position="54"/>
    </location>
</feature>
<dbReference type="EMBL" id="JBHSPB010000029">
    <property type="protein sequence ID" value="MFC5724488.1"/>
    <property type="molecule type" value="Genomic_DNA"/>
</dbReference>
<evidence type="ECO:0000256" key="2">
    <source>
        <dbReference type="SAM" id="SignalP"/>
    </source>
</evidence>
<accession>A0ABW0ZC01</accession>
<gene>
    <name evidence="3" type="ORF">ACFP1Z_30470</name>
</gene>